<reference evidence="3" key="1">
    <citation type="submission" date="2016-10" db="EMBL/GenBank/DDBJ databases">
        <authorList>
            <person name="Varghese N."/>
            <person name="Submissions S."/>
        </authorList>
    </citation>
    <scope>NUCLEOTIDE SEQUENCE [LARGE SCALE GENOMIC DNA]</scope>
    <source>
        <strain evidence="3">DSM 23664</strain>
    </source>
</reference>
<dbReference type="Gene3D" id="3.10.450.50">
    <property type="match status" value="1"/>
</dbReference>
<dbReference type="Proteomes" id="UP000199612">
    <property type="component" value="Unassembled WGS sequence"/>
</dbReference>
<name>A0A1I1J6J7_9LACT</name>
<organism evidence="2 3">
    <name type="scientific">Alkalibacterium subtropicum</name>
    <dbReference type="NCBI Taxonomy" id="753702"/>
    <lineage>
        <taxon>Bacteria</taxon>
        <taxon>Bacillati</taxon>
        <taxon>Bacillota</taxon>
        <taxon>Bacilli</taxon>
        <taxon>Lactobacillales</taxon>
        <taxon>Carnobacteriaceae</taxon>
        <taxon>Alkalibacterium</taxon>
    </lineage>
</organism>
<sequence>MNLLSQYIVASAHLYGAVPKAVVADIYNDQNEEQVMTEDVEKCYLENRQAIEKTFVYLEDEHFAHETVLTFDGLDAMLQQQAGKPRYIPEKEELLKYVDDFYFEQNSAYTTIYHYVLENLLDGDDDRATDVCEDVQGMIEVNARFKSLMNIFDHRGVTFQSRKQRETVSRMVKVLQNNVRLWDNNGHTNKELKEQGYTVSAVPSENKASSQTKKLGRNDPCHCGSGKKYKKCCLDKDQKMNARQV</sequence>
<protein>
    <submittedName>
        <fullName evidence="2">SEC-C motif-containing protein</fullName>
    </submittedName>
</protein>
<proteinExistence type="predicted"/>
<feature type="compositionally biased region" description="Polar residues" evidence="1">
    <location>
        <begin position="200"/>
        <end position="213"/>
    </location>
</feature>
<gene>
    <name evidence="2" type="ORF">SAMN04488102_1075</name>
</gene>
<dbReference type="AlphaFoldDB" id="A0A1I1J6J7"/>
<evidence type="ECO:0000313" key="2">
    <source>
        <dbReference type="EMBL" id="SFC44066.1"/>
    </source>
</evidence>
<evidence type="ECO:0000256" key="1">
    <source>
        <dbReference type="SAM" id="MobiDB-lite"/>
    </source>
</evidence>
<keyword evidence="3" id="KW-1185">Reference proteome</keyword>
<dbReference type="Pfam" id="PF02810">
    <property type="entry name" value="SEC-C"/>
    <property type="match status" value="1"/>
</dbReference>
<dbReference type="InterPro" id="IPR004027">
    <property type="entry name" value="SEC_C_motif"/>
</dbReference>
<dbReference type="SUPFAM" id="SSF103642">
    <property type="entry name" value="Sec-C motif"/>
    <property type="match status" value="1"/>
</dbReference>
<dbReference type="RefSeq" id="WP_091530212.1">
    <property type="nucleotide sequence ID" value="NZ_FOLT01000007.1"/>
</dbReference>
<dbReference type="PANTHER" id="PTHR33747:SF1">
    <property type="entry name" value="ADENYLATE CYCLASE-ASSOCIATED CAP C-TERMINAL DOMAIN-CONTAINING PROTEIN"/>
    <property type="match status" value="1"/>
</dbReference>
<dbReference type="OrthoDB" id="9814022at2"/>
<dbReference type="EMBL" id="FOLT01000007">
    <property type="protein sequence ID" value="SFC44066.1"/>
    <property type="molecule type" value="Genomic_DNA"/>
</dbReference>
<dbReference type="PANTHER" id="PTHR33747">
    <property type="entry name" value="UPF0225 PROTEIN SCO1677"/>
    <property type="match status" value="1"/>
</dbReference>
<evidence type="ECO:0000313" key="3">
    <source>
        <dbReference type="Proteomes" id="UP000199612"/>
    </source>
</evidence>
<accession>A0A1I1J6J7</accession>
<feature type="region of interest" description="Disordered" evidence="1">
    <location>
        <begin position="200"/>
        <end position="227"/>
    </location>
</feature>
<dbReference type="STRING" id="753702.SAMN04488102_1075"/>